<comment type="caution">
    <text evidence="1">The sequence shown here is derived from an EMBL/GenBank/DDBJ whole genome shotgun (WGS) entry which is preliminary data.</text>
</comment>
<protein>
    <submittedName>
        <fullName evidence="1">Uncharacterized protein</fullName>
    </submittedName>
</protein>
<proteinExistence type="predicted"/>
<keyword evidence="2" id="KW-1185">Reference proteome</keyword>
<gene>
    <name evidence="1" type="ORF">GCM10011369_36490</name>
</gene>
<organism evidence="1 2">
    <name type="scientific">Neiella marina</name>
    <dbReference type="NCBI Taxonomy" id="508461"/>
    <lineage>
        <taxon>Bacteria</taxon>
        <taxon>Pseudomonadati</taxon>
        <taxon>Pseudomonadota</taxon>
        <taxon>Gammaproteobacteria</taxon>
        <taxon>Alteromonadales</taxon>
        <taxon>Echinimonadaceae</taxon>
        <taxon>Neiella</taxon>
    </lineage>
</organism>
<evidence type="ECO:0000313" key="1">
    <source>
        <dbReference type="EMBL" id="GGA91074.1"/>
    </source>
</evidence>
<dbReference type="EMBL" id="BMDX01000036">
    <property type="protein sequence ID" value="GGA91074.1"/>
    <property type="molecule type" value="Genomic_DNA"/>
</dbReference>
<dbReference type="AlphaFoldDB" id="A0A8J2UAP4"/>
<reference evidence="2" key="1">
    <citation type="journal article" date="2019" name="Int. J. Syst. Evol. Microbiol.">
        <title>The Global Catalogue of Microorganisms (GCM) 10K type strain sequencing project: providing services to taxonomists for standard genome sequencing and annotation.</title>
        <authorList>
            <consortium name="The Broad Institute Genomics Platform"/>
            <consortium name="The Broad Institute Genome Sequencing Center for Infectious Disease"/>
            <person name="Wu L."/>
            <person name="Ma J."/>
        </authorList>
    </citation>
    <scope>NUCLEOTIDE SEQUENCE [LARGE SCALE GENOMIC DNA]</scope>
    <source>
        <strain evidence="2">CGMCC 1.10130</strain>
    </source>
</reference>
<name>A0A8J2UAP4_9GAMM</name>
<dbReference type="Proteomes" id="UP000619743">
    <property type="component" value="Unassembled WGS sequence"/>
</dbReference>
<sequence>MKFSIFALIVLVFFCQSGWGKNDEIPFKFFSKKDINNPNERTDDLNFHFRTVYSGDKGACKEIYKSFNRFEIEELSACNDLDYSDSAFDLVGFKPMTLAEIKKVELDYYRLQDYKFDNDREGKTLEDIWDERKILYEIGYHTMRKAVVDIYQDGVKETIYERTEPSTLCQASNWYKPDGTLDFDKMMGEQNKFKQSSPKDKLKISKGYGLRNSFFTFKSNGQIEHIKGHDLLRFQDDYYWVVRDNLSDVLINKPRGGEWVLFGTFSKKKERIYSPEFLCTLAYMTPAK</sequence>
<dbReference type="RefSeq" id="WP_087507689.1">
    <property type="nucleotide sequence ID" value="NZ_BMDX01000036.1"/>
</dbReference>
<evidence type="ECO:0000313" key="2">
    <source>
        <dbReference type="Proteomes" id="UP000619743"/>
    </source>
</evidence>
<accession>A0A8J2UAP4</accession>